<keyword evidence="4" id="KW-0804">Transcription</keyword>
<dbReference type="PANTHER" id="PTHR30055">
    <property type="entry name" value="HTH-TYPE TRANSCRIPTIONAL REGULATOR RUTR"/>
    <property type="match status" value="1"/>
</dbReference>
<dbReference type="InterPro" id="IPR039538">
    <property type="entry name" value="BetI_C"/>
</dbReference>
<dbReference type="InterPro" id="IPR036271">
    <property type="entry name" value="Tet_transcr_reg_TetR-rel_C_sf"/>
</dbReference>
<dbReference type="Gene3D" id="1.10.357.10">
    <property type="entry name" value="Tetracycline Repressor, domain 2"/>
    <property type="match status" value="1"/>
</dbReference>
<keyword evidence="8" id="KW-1185">Reference proteome</keyword>
<keyword evidence="3 5" id="KW-0238">DNA-binding</keyword>
<evidence type="ECO:0000256" key="5">
    <source>
        <dbReference type="PROSITE-ProRule" id="PRU00335"/>
    </source>
</evidence>
<dbReference type="PANTHER" id="PTHR30055:SF234">
    <property type="entry name" value="HTH-TYPE TRANSCRIPTIONAL REGULATOR BETI"/>
    <property type="match status" value="1"/>
</dbReference>
<dbReference type="Pfam" id="PF00440">
    <property type="entry name" value="TetR_N"/>
    <property type="match status" value="1"/>
</dbReference>
<dbReference type="Pfam" id="PF13977">
    <property type="entry name" value="TetR_C_6"/>
    <property type="match status" value="1"/>
</dbReference>
<evidence type="ECO:0000259" key="6">
    <source>
        <dbReference type="PROSITE" id="PS50977"/>
    </source>
</evidence>
<name>A0A9W6VJH8_9PSEU</name>
<proteinExistence type="predicted"/>
<comment type="caution">
    <text evidence="7">The sequence shown here is derived from an EMBL/GenBank/DDBJ whole genome shotgun (WGS) entry which is preliminary data.</text>
</comment>
<evidence type="ECO:0000256" key="2">
    <source>
        <dbReference type="ARBA" id="ARBA00023015"/>
    </source>
</evidence>
<dbReference type="GO" id="GO:0003700">
    <property type="term" value="F:DNA-binding transcription factor activity"/>
    <property type="evidence" value="ECO:0007669"/>
    <property type="project" value="TreeGrafter"/>
</dbReference>
<feature type="DNA-binding region" description="H-T-H motif" evidence="5">
    <location>
        <begin position="31"/>
        <end position="50"/>
    </location>
</feature>
<dbReference type="EMBL" id="BSTI01000017">
    <property type="protein sequence ID" value="GLY69549.1"/>
    <property type="molecule type" value="Genomic_DNA"/>
</dbReference>
<gene>
    <name evidence="7" type="ORF">Atai01_61680</name>
</gene>
<sequence length="198" mass="22282">MPRPNVEAERREQILQAACKVIAERGFRAVRVADVAKAAGLSSGIVHYYFSNKRDLVHAAFERNFTHSLERRTAILESEDDAVTKLRALVDAYLPADDETVEAWHVWAELWVEAIHDPDLQELNDRAYGEWRRIVAGIVRDGQAAGEIGKTDAVEVANLLVAVLDGLALQVLAGSRNMDLRRMRRTCRAFVDRLLPPR</sequence>
<dbReference type="GO" id="GO:0000976">
    <property type="term" value="F:transcription cis-regulatory region binding"/>
    <property type="evidence" value="ECO:0007669"/>
    <property type="project" value="TreeGrafter"/>
</dbReference>
<evidence type="ECO:0000256" key="4">
    <source>
        <dbReference type="ARBA" id="ARBA00023163"/>
    </source>
</evidence>
<evidence type="ECO:0000256" key="3">
    <source>
        <dbReference type="ARBA" id="ARBA00023125"/>
    </source>
</evidence>
<dbReference type="InterPro" id="IPR050109">
    <property type="entry name" value="HTH-type_TetR-like_transc_reg"/>
</dbReference>
<evidence type="ECO:0000256" key="1">
    <source>
        <dbReference type="ARBA" id="ARBA00022491"/>
    </source>
</evidence>
<dbReference type="AlphaFoldDB" id="A0A9W6VJH8"/>
<reference evidence="7" key="1">
    <citation type="submission" date="2023-03" db="EMBL/GenBank/DDBJ databases">
        <title>Amycolatopsis taiwanensis NBRC 103393.</title>
        <authorList>
            <person name="Ichikawa N."/>
            <person name="Sato H."/>
            <person name="Tonouchi N."/>
        </authorList>
    </citation>
    <scope>NUCLEOTIDE SEQUENCE</scope>
    <source>
        <strain evidence="7">NBRC 103393</strain>
    </source>
</reference>
<organism evidence="7 8">
    <name type="scientific">Amycolatopsis taiwanensis</name>
    <dbReference type="NCBI Taxonomy" id="342230"/>
    <lineage>
        <taxon>Bacteria</taxon>
        <taxon>Bacillati</taxon>
        <taxon>Actinomycetota</taxon>
        <taxon>Actinomycetes</taxon>
        <taxon>Pseudonocardiales</taxon>
        <taxon>Pseudonocardiaceae</taxon>
        <taxon>Amycolatopsis</taxon>
    </lineage>
</organism>
<dbReference type="SUPFAM" id="SSF48498">
    <property type="entry name" value="Tetracyclin repressor-like, C-terminal domain"/>
    <property type="match status" value="1"/>
</dbReference>
<evidence type="ECO:0000313" key="8">
    <source>
        <dbReference type="Proteomes" id="UP001165136"/>
    </source>
</evidence>
<dbReference type="Proteomes" id="UP001165136">
    <property type="component" value="Unassembled WGS sequence"/>
</dbReference>
<dbReference type="PRINTS" id="PR00455">
    <property type="entry name" value="HTHTETR"/>
</dbReference>
<protein>
    <submittedName>
        <fullName evidence="7">TetR family transcriptional regulator</fullName>
    </submittedName>
</protein>
<dbReference type="PROSITE" id="PS50977">
    <property type="entry name" value="HTH_TETR_2"/>
    <property type="match status" value="1"/>
</dbReference>
<dbReference type="SUPFAM" id="SSF46689">
    <property type="entry name" value="Homeodomain-like"/>
    <property type="match status" value="1"/>
</dbReference>
<keyword evidence="2" id="KW-0805">Transcription regulation</keyword>
<evidence type="ECO:0000313" key="7">
    <source>
        <dbReference type="EMBL" id="GLY69549.1"/>
    </source>
</evidence>
<keyword evidence="1" id="KW-0678">Repressor</keyword>
<accession>A0A9W6VJH8</accession>
<dbReference type="InterPro" id="IPR001647">
    <property type="entry name" value="HTH_TetR"/>
</dbReference>
<dbReference type="InterPro" id="IPR009057">
    <property type="entry name" value="Homeodomain-like_sf"/>
</dbReference>
<dbReference type="RefSeq" id="WP_285489064.1">
    <property type="nucleotide sequence ID" value="NZ_BSTI01000017.1"/>
</dbReference>
<feature type="domain" description="HTH tetR-type" evidence="6">
    <location>
        <begin position="8"/>
        <end position="68"/>
    </location>
</feature>